<dbReference type="STRING" id="411471.SUBVAR_05261"/>
<name>D1PLP4_9FIRM</name>
<reference evidence="1" key="1">
    <citation type="submission" date="2009-12" db="EMBL/GenBank/DDBJ databases">
        <authorList>
            <person name="Weinstock G."/>
            <person name="Sodergren E."/>
            <person name="Clifton S."/>
            <person name="Fulton L."/>
            <person name="Fulton B."/>
            <person name="Courtney L."/>
            <person name="Fronick C."/>
            <person name="Harrison M."/>
            <person name="Strong C."/>
            <person name="Farmer C."/>
            <person name="Delahaunty K."/>
            <person name="Markovic C."/>
            <person name="Hall O."/>
            <person name="Minx P."/>
            <person name="Tomlinson C."/>
            <person name="Mitreva M."/>
            <person name="Nelson J."/>
            <person name="Hou S."/>
            <person name="Wollam A."/>
            <person name="Pepin K.H."/>
            <person name="Johnson M."/>
            <person name="Bhonagiri V."/>
            <person name="Nash W.E."/>
            <person name="Warren W."/>
            <person name="Chinwalla A."/>
            <person name="Mardis E.R."/>
            <person name="Wilson R.K."/>
        </authorList>
    </citation>
    <scope>NUCLEOTIDE SEQUENCE [LARGE SCALE GENOMIC DNA]</scope>
    <source>
        <strain evidence="1">DSM 15176</strain>
    </source>
</reference>
<evidence type="ECO:0000313" key="1">
    <source>
        <dbReference type="EMBL" id="EFB76342.1"/>
    </source>
</evidence>
<sequence>MDALFPLRDRLAAHICAASLFLPVASIFRTVLLSNYTNVILPFQQLLPRSACADLLPML</sequence>
<organism evidence="1 2">
    <name type="scientific">Subdoligranulum variabile DSM 15176</name>
    <dbReference type="NCBI Taxonomy" id="411471"/>
    <lineage>
        <taxon>Bacteria</taxon>
        <taxon>Bacillati</taxon>
        <taxon>Bacillota</taxon>
        <taxon>Clostridia</taxon>
        <taxon>Eubacteriales</taxon>
        <taxon>Oscillospiraceae</taxon>
        <taxon>Subdoligranulum</taxon>
    </lineage>
</organism>
<gene>
    <name evidence="1" type="ORF">SUBVAR_05261</name>
</gene>
<comment type="caution">
    <text evidence="1">The sequence shown here is derived from an EMBL/GenBank/DDBJ whole genome shotgun (WGS) entry which is preliminary data.</text>
</comment>
<evidence type="ECO:0000313" key="2">
    <source>
        <dbReference type="Proteomes" id="UP000003438"/>
    </source>
</evidence>
<dbReference type="EMBL" id="ACBY02000021">
    <property type="protein sequence ID" value="EFB76342.1"/>
    <property type="molecule type" value="Genomic_DNA"/>
</dbReference>
<protein>
    <submittedName>
        <fullName evidence="1">Uncharacterized protein</fullName>
    </submittedName>
</protein>
<proteinExistence type="predicted"/>
<dbReference type="AlphaFoldDB" id="D1PLP4"/>
<accession>D1PLP4</accession>
<dbReference type="Proteomes" id="UP000003438">
    <property type="component" value="Unassembled WGS sequence"/>
</dbReference>
<dbReference type="HOGENOM" id="CLU_2959125_0_0_9"/>
<keyword evidence="2" id="KW-1185">Reference proteome</keyword>